<dbReference type="GO" id="GO:0015379">
    <property type="term" value="F:potassium:chloride symporter activity"/>
    <property type="evidence" value="ECO:0007669"/>
    <property type="project" value="TreeGrafter"/>
</dbReference>
<dbReference type="Proteomes" id="UP001163046">
    <property type="component" value="Unassembled WGS sequence"/>
</dbReference>
<dbReference type="InterPro" id="IPR004842">
    <property type="entry name" value="SLC12A_fam"/>
</dbReference>
<dbReference type="GO" id="GO:0055075">
    <property type="term" value="P:potassium ion homeostasis"/>
    <property type="evidence" value="ECO:0007669"/>
    <property type="project" value="TreeGrafter"/>
</dbReference>
<keyword evidence="8" id="KW-1185">Reference proteome</keyword>
<evidence type="ECO:0000256" key="1">
    <source>
        <dbReference type="ARBA" id="ARBA00004141"/>
    </source>
</evidence>
<accession>A0A9W9ZF13</accession>
<evidence type="ECO:0000256" key="4">
    <source>
        <dbReference type="ARBA" id="ARBA00023136"/>
    </source>
</evidence>
<sequence>MKDKTSYDAAARQKSKEHRKKEDYYHEERQIKWEIEKQPSSYYSDLCNRWVSLAGAFASVLIMFLINWGYALANISVALLVYIYIGQANPGLSKGVASEFVFTKWVQSLWDKLTRKESSQQQIVVPISGIPYQMSTYQLTEENTDFSYRDKRHQSSMVTSIGPQ</sequence>
<evidence type="ECO:0000256" key="2">
    <source>
        <dbReference type="ARBA" id="ARBA00022692"/>
    </source>
</evidence>
<dbReference type="OrthoDB" id="2020542at2759"/>
<comment type="subcellular location">
    <subcellularLocation>
        <location evidence="1">Membrane</location>
        <topology evidence="1">Multi-pass membrane protein</topology>
    </subcellularLocation>
</comment>
<evidence type="ECO:0000256" key="6">
    <source>
        <dbReference type="SAM" id="Phobius"/>
    </source>
</evidence>
<evidence type="ECO:0000313" key="8">
    <source>
        <dbReference type="Proteomes" id="UP001163046"/>
    </source>
</evidence>
<dbReference type="EMBL" id="MU826361">
    <property type="protein sequence ID" value="KAJ7378954.1"/>
    <property type="molecule type" value="Genomic_DNA"/>
</dbReference>
<proteinExistence type="predicted"/>
<evidence type="ECO:0000256" key="3">
    <source>
        <dbReference type="ARBA" id="ARBA00022989"/>
    </source>
</evidence>
<evidence type="ECO:0000313" key="7">
    <source>
        <dbReference type="EMBL" id="KAJ7378954.1"/>
    </source>
</evidence>
<gene>
    <name evidence="7" type="ORF">OS493_019653</name>
</gene>
<comment type="caution">
    <text evidence="7">The sequence shown here is derived from an EMBL/GenBank/DDBJ whole genome shotgun (WGS) entry which is preliminary data.</text>
</comment>
<dbReference type="GO" id="GO:0006884">
    <property type="term" value="P:cell volume homeostasis"/>
    <property type="evidence" value="ECO:0007669"/>
    <property type="project" value="TreeGrafter"/>
</dbReference>
<protein>
    <submittedName>
        <fullName evidence="7">Uncharacterized protein</fullName>
    </submittedName>
</protein>
<dbReference type="PANTHER" id="PTHR11827:SF6">
    <property type="entry name" value="SOLUTE CARRIER FAMILY 12 MEMBER 8"/>
    <property type="match status" value="1"/>
</dbReference>
<organism evidence="7 8">
    <name type="scientific">Desmophyllum pertusum</name>
    <dbReference type="NCBI Taxonomy" id="174260"/>
    <lineage>
        <taxon>Eukaryota</taxon>
        <taxon>Metazoa</taxon>
        <taxon>Cnidaria</taxon>
        <taxon>Anthozoa</taxon>
        <taxon>Hexacorallia</taxon>
        <taxon>Scleractinia</taxon>
        <taxon>Caryophylliina</taxon>
        <taxon>Caryophylliidae</taxon>
        <taxon>Desmophyllum</taxon>
    </lineage>
</organism>
<dbReference type="GO" id="GO:0016020">
    <property type="term" value="C:membrane"/>
    <property type="evidence" value="ECO:0007669"/>
    <property type="project" value="UniProtKB-SubCell"/>
</dbReference>
<keyword evidence="3 6" id="KW-1133">Transmembrane helix</keyword>
<evidence type="ECO:0000256" key="5">
    <source>
        <dbReference type="SAM" id="MobiDB-lite"/>
    </source>
</evidence>
<keyword evidence="2 6" id="KW-0812">Transmembrane</keyword>
<feature type="region of interest" description="Disordered" evidence="5">
    <location>
        <begin position="1"/>
        <end position="23"/>
    </location>
</feature>
<dbReference type="GO" id="GO:0055064">
    <property type="term" value="P:chloride ion homeostasis"/>
    <property type="evidence" value="ECO:0007669"/>
    <property type="project" value="TreeGrafter"/>
</dbReference>
<feature type="transmembrane region" description="Helical" evidence="6">
    <location>
        <begin position="56"/>
        <end position="85"/>
    </location>
</feature>
<dbReference type="PANTHER" id="PTHR11827">
    <property type="entry name" value="SOLUTE CARRIER FAMILY 12, CATION COTRANSPORTERS"/>
    <property type="match status" value="1"/>
</dbReference>
<dbReference type="AlphaFoldDB" id="A0A9W9ZF13"/>
<name>A0A9W9ZF13_9CNID</name>
<reference evidence="7" key="1">
    <citation type="submission" date="2023-01" db="EMBL/GenBank/DDBJ databases">
        <title>Genome assembly of the deep-sea coral Lophelia pertusa.</title>
        <authorList>
            <person name="Herrera S."/>
            <person name="Cordes E."/>
        </authorList>
    </citation>
    <scope>NUCLEOTIDE SEQUENCE</scope>
    <source>
        <strain evidence="7">USNM1676648</strain>
        <tissue evidence="7">Polyp</tissue>
    </source>
</reference>
<keyword evidence="4 6" id="KW-0472">Membrane</keyword>
<dbReference type="GO" id="GO:1990573">
    <property type="term" value="P:potassium ion import across plasma membrane"/>
    <property type="evidence" value="ECO:0007669"/>
    <property type="project" value="TreeGrafter"/>
</dbReference>